<dbReference type="Proteomes" id="UP001596411">
    <property type="component" value="Unassembled WGS sequence"/>
</dbReference>
<proteinExistence type="predicted"/>
<dbReference type="RefSeq" id="WP_346064105.1">
    <property type="nucleotide sequence ID" value="NZ_BAAADR010000045.1"/>
</dbReference>
<comment type="caution">
    <text evidence="1">The sequence shown here is derived from an EMBL/GenBank/DDBJ whole genome shotgun (WGS) entry which is preliminary data.</text>
</comment>
<protein>
    <submittedName>
        <fullName evidence="1">Uncharacterized protein</fullName>
    </submittedName>
</protein>
<reference evidence="2" key="1">
    <citation type="journal article" date="2019" name="Int. J. Syst. Evol. Microbiol.">
        <title>The Global Catalogue of Microorganisms (GCM) 10K type strain sequencing project: providing services to taxonomists for standard genome sequencing and annotation.</title>
        <authorList>
            <consortium name="The Broad Institute Genomics Platform"/>
            <consortium name="The Broad Institute Genome Sequencing Center for Infectious Disease"/>
            <person name="Wu L."/>
            <person name="Ma J."/>
        </authorList>
    </citation>
    <scope>NUCLEOTIDE SEQUENCE [LARGE SCALE GENOMIC DNA]</scope>
    <source>
        <strain evidence="2">CGMCC 1.13666</strain>
    </source>
</reference>
<gene>
    <name evidence="1" type="ORF">ACFQH5_20450</name>
</gene>
<dbReference type="EMBL" id="JBHSZP010000049">
    <property type="protein sequence ID" value="MFC7091918.1"/>
    <property type="molecule type" value="Genomic_DNA"/>
</dbReference>
<name>A0ABW2F4G9_9GAMM</name>
<organism evidence="1 2">
    <name type="scientific">Halomonas salifodinae</name>
    <dbReference type="NCBI Taxonomy" id="438745"/>
    <lineage>
        <taxon>Bacteria</taxon>
        <taxon>Pseudomonadati</taxon>
        <taxon>Pseudomonadota</taxon>
        <taxon>Gammaproteobacteria</taxon>
        <taxon>Oceanospirillales</taxon>
        <taxon>Halomonadaceae</taxon>
        <taxon>Halomonas</taxon>
    </lineage>
</organism>
<evidence type="ECO:0000313" key="1">
    <source>
        <dbReference type="EMBL" id="MFC7091918.1"/>
    </source>
</evidence>
<keyword evidence="2" id="KW-1185">Reference proteome</keyword>
<sequence length="98" mass="11126">MDVQQLHLLADIQALAIAGGDQTGMNIWHYVRAGQGHYVCSEVHVLHPQTLETLHRTTAMINSQGWDRPTGIDDNERTLIQQRDELVEWIANNRRDAA</sequence>
<evidence type="ECO:0000313" key="2">
    <source>
        <dbReference type="Proteomes" id="UP001596411"/>
    </source>
</evidence>
<accession>A0ABW2F4G9</accession>